<proteinExistence type="predicted"/>
<organism evidence="3 4">
    <name type="scientific">Beauveria bassiana D1-5</name>
    <dbReference type="NCBI Taxonomy" id="1245745"/>
    <lineage>
        <taxon>Eukaryota</taxon>
        <taxon>Fungi</taxon>
        <taxon>Dikarya</taxon>
        <taxon>Ascomycota</taxon>
        <taxon>Pezizomycotina</taxon>
        <taxon>Sordariomycetes</taxon>
        <taxon>Hypocreomycetidae</taxon>
        <taxon>Hypocreales</taxon>
        <taxon>Cordycipitaceae</taxon>
        <taxon>Beauveria</taxon>
    </lineage>
</organism>
<dbReference type="Pfam" id="PF01822">
    <property type="entry name" value="WSC"/>
    <property type="match status" value="1"/>
</dbReference>
<evidence type="ECO:0000259" key="2">
    <source>
        <dbReference type="PROSITE" id="PS51212"/>
    </source>
</evidence>
<dbReference type="SMART" id="SM00321">
    <property type="entry name" value="WSC"/>
    <property type="match status" value="1"/>
</dbReference>
<comment type="caution">
    <text evidence="3">The sequence shown here is derived from an EMBL/GenBank/DDBJ whole genome shotgun (WGS) entry which is preliminary data.</text>
</comment>
<dbReference type="InterPro" id="IPR002889">
    <property type="entry name" value="WSC_carb-bd"/>
</dbReference>
<protein>
    <submittedName>
        <fullName evidence="3">WSC domain-containing protein 2</fullName>
    </submittedName>
</protein>
<evidence type="ECO:0000256" key="1">
    <source>
        <dbReference type="SAM" id="MobiDB-lite"/>
    </source>
</evidence>
<dbReference type="PROSITE" id="PS51212">
    <property type="entry name" value="WSC"/>
    <property type="match status" value="1"/>
</dbReference>
<accession>A0A0A2VQI5</accession>
<feature type="region of interest" description="Disordered" evidence="1">
    <location>
        <begin position="206"/>
        <end position="229"/>
    </location>
</feature>
<feature type="domain" description="WSC" evidence="2">
    <location>
        <begin position="113"/>
        <end position="206"/>
    </location>
</feature>
<feature type="compositionally biased region" description="Low complexity" evidence="1">
    <location>
        <begin position="213"/>
        <end position="229"/>
    </location>
</feature>
<sequence>MKSALLSYAGLANLVRMATADAEPFLSYDVHTIKDCSFWYDNYGTRTCESIRETWSISPETFSRWNPSISLDCKGWSRHSYCVGVIAELACSSSTTTSTSTSTATSTSTPPPIWTDRGCYADASYHPLQTQLPAPAGKDMTRAKCESKCWNEGYQYVGFKAGTECWCGHYIDGSHTPFQSDCGSPCAGNSSESCGGDKVYNVLEGNEPPFTPAPRSATSTTTMRPSTSTAPPASETAFLLMSHAKADCTGDVANEVLVRSDSEGMCIDTNCQVASLDIASLGSCPDGEVQISYWQQPGCSGAWYGYGYSSRQTCRQLWSGGWSFKSLYLRCAKQSDNCVSKKTCTPDPEPAHGICSAQEDTPPAFKFKSRYHTDCTGDQHNDVTIQSDTDGACVNLDCQVGSLDIAAEGKCPNGQVQISYWEKTGCQGAWYGYGLAARALPGLTDPCAPLYYPNRHPHAEERCIEAWDKRISRISREKQAREREIHGRVEFIFGFYVGPSYSASVALFRNGTTLNLAKVDGDVNYVATMERRIARADSVRACLSKKSLFLSTQPGSCVFEAYWVRRLRLDAAYGLEQLEVQDPTEYWSGVKARVLSYIVDQLGVNRTVTILFAGEATADVNLLSTAQSIRHEVLALHLNTTSERSNEYEFQHIQGSVDPVEIIVAEDGVFDAAKGATLLMRADFWGYCDGTDEEAMGDACDEHYERNGVNWLVNPYVDPGYVDEAFLEGMHAYQAKLDAEAKEAMLSPAGEGGR</sequence>
<dbReference type="Proteomes" id="UP000030106">
    <property type="component" value="Unassembled WGS sequence"/>
</dbReference>
<evidence type="ECO:0000313" key="3">
    <source>
        <dbReference type="EMBL" id="KGQ08435.1"/>
    </source>
</evidence>
<dbReference type="EMBL" id="ANFO01000579">
    <property type="protein sequence ID" value="KGQ08435.1"/>
    <property type="molecule type" value="Genomic_DNA"/>
</dbReference>
<evidence type="ECO:0000313" key="4">
    <source>
        <dbReference type="Proteomes" id="UP000030106"/>
    </source>
</evidence>
<dbReference type="AlphaFoldDB" id="A0A0A2VQI5"/>
<dbReference type="STRING" id="1245745.A0A0A2VQI5"/>
<gene>
    <name evidence="3" type="ORF">BBAD15_g6250</name>
</gene>
<dbReference type="HOGENOM" id="CLU_018732_0_0_1"/>
<name>A0A0A2VQI5_BEABA</name>
<dbReference type="OrthoDB" id="2019572at2759"/>
<reference evidence="3 4" key="1">
    <citation type="submission" date="2012-10" db="EMBL/GenBank/DDBJ databases">
        <title>Genome sequencing and analysis of entomopathogenic fungi Beauveria bassiana D1-5.</title>
        <authorList>
            <person name="Li Q."/>
            <person name="Wang L."/>
            <person name="Zhang Z."/>
            <person name="Wang Q."/>
            <person name="Ren J."/>
            <person name="Wang M."/>
            <person name="Xu W."/>
            <person name="Wang J."/>
            <person name="Lu Y."/>
            <person name="Du Q."/>
            <person name="Sun Z."/>
        </authorList>
    </citation>
    <scope>NUCLEOTIDE SEQUENCE [LARGE SCALE GENOMIC DNA]</scope>
    <source>
        <strain evidence="3 4">D1-5</strain>
    </source>
</reference>